<evidence type="ECO:0000313" key="3">
    <source>
        <dbReference type="EMBL" id="AAW26366.1"/>
    </source>
</evidence>
<dbReference type="Gene3D" id="1.20.1270.60">
    <property type="entry name" value="Arfaptin homology (AH) domain/BAR domain"/>
    <property type="match status" value="1"/>
</dbReference>
<dbReference type="PANTHER" id="PTHR12141">
    <property type="entry name" value="ARFAPTIN-RELATED"/>
    <property type="match status" value="1"/>
</dbReference>
<reference evidence="3" key="2">
    <citation type="journal article" date="2006" name="PLoS Pathog.">
        <title>New perspectives on host-parasite interplay by comparative transcriptomic and proteomic analyses of Schistosoma japonicum.</title>
        <authorList>
            <person name="Liu F."/>
            <person name="Lu J."/>
            <person name="Hu W."/>
            <person name="Wang S.Y."/>
            <person name="Cui S.J."/>
            <person name="Chi M."/>
            <person name="Yan Q."/>
            <person name="Wang X.R."/>
            <person name="Song H.D."/>
            <person name="Xu X.N."/>
            <person name="Wang J.J."/>
            <person name="Zhang X.L."/>
            <person name="Zhang X."/>
            <person name="Wang Z.Q."/>
            <person name="Xue C.L."/>
            <person name="Brindley P.J."/>
            <person name="McManus D.P."/>
            <person name="Yang P.Y."/>
            <person name="Feng Z."/>
            <person name="Chen Z."/>
            <person name="Han Z.G."/>
        </authorList>
    </citation>
    <scope>NUCLEOTIDE SEQUENCE</scope>
</reference>
<dbReference type="InterPro" id="IPR027267">
    <property type="entry name" value="AH/BAR_dom_sf"/>
</dbReference>
<proteinExistence type="evidence at transcript level"/>
<feature type="domain" description="AH" evidence="2">
    <location>
        <begin position="103"/>
        <end position="330"/>
    </location>
</feature>
<dbReference type="GO" id="GO:0019904">
    <property type="term" value="F:protein domain specific binding"/>
    <property type="evidence" value="ECO:0007669"/>
    <property type="project" value="InterPro"/>
</dbReference>
<evidence type="ECO:0000256" key="1">
    <source>
        <dbReference type="SAM" id="MobiDB-lite"/>
    </source>
</evidence>
<dbReference type="InterPro" id="IPR030798">
    <property type="entry name" value="Arfaptin_fam"/>
</dbReference>
<name>Q5DCU0_SCHJA</name>
<dbReference type="CDD" id="cd07660">
    <property type="entry name" value="BAR_Arfaptin"/>
    <property type="match status" value="1"/>
</dbReference>
<dbReference type="PROSITE" id="PS50870">
    <property type="entry name" value="AH"/>
    <property type="match status" value="1"/>
</dbReference>
<reference evidence="3" key="1">
    <citation type="submission" date="2004-11" db="EMBL/GenBank/DDBJ databases">
        <title>The full-length cDNA sequences of Schistosoma japonicum genes.</title>
        <authorList>
            <person name="Han Z."/>
        </authorList>
    </citation>
    <scope>NUCLEOTIDE SEQUENCE</scope>
</reference>
<dbReference type="GO" id="GO:0006886">
    <property type="term" value="P:intracellular protein transport"/>
    <property type="evidence" value="ECO:0007669"/>
    <property type="project" value="TreeGrafter"/>
</dbReference>
<organism evidence="3">
    <name type="scientific">Schistosoma japonicum</name>
    <name type="common">Blood fluke</name>
    <dbReference type="NCBI Taxonomy" id="6182"/>
    <lineage>
        <taxon>Eukaryota</taxon>
        <taxon>Metazoa</taxon>
        <taxon>Spiralia</taxon>
        <taxon>Lophotrochozoa</taxon>
        <taxon>Platyhelminthes</taxon>
        <taxon>Trematoda</taxon>
        <taxon>Digenea</taxon>
        <taxon>Strigeidida</taxon>
        <taxon>Schistosomatoidea</taxon>
        <taxon>Schistosomatidae</taxon>
        <taxon>Schistosoma</taxon>
    </lineage>
</organism>
<evidence type="ECO:0000259" key="2">
    <source>
        <dbReference type="PROSITE" id="PS50870"/>
    </source>
</evidence>
<dbReference type="InterPro" id="IPR010504">
    <property type="entry name" value="AH_dom"/>
</dbReference>
<dbReference type="SUPFAM" id="SSF103657">
    <property type="entry name" value="BAR/IMD domain-like"/>
    <property type="match status" value="1"/>
</dbReference>
<sequence>MKGAMPSSYTTAPPNPPSFHYGPNTGISENFVDHSQGPISASNVVNMDKSSLKNTSSNLAGPIELYENGNFQSRLEHLKHWSVTTFKCTKQMIEEKLGTANITVDEELEDRISVFRNMHQQYRILHNLAEKLANSFRETIRHQRAFTNHMAALTVQQPELSSEFTYNTETQRIVISNGEKLLASFDHFVKTLNTLTNHAFPDTWTTVASMYSARIEYDAYRNELNQVKNKKPTSDNIATTTTTTTTTNSGCSTVLGTPVTTDPIHDKHNLQSRLDAASERYSQLKKVVSCKLEFLQENRLRVMQHQLVLLQNATSAFFSGNNQQLDQILNQYKIKLSSPQNGAKY</sequence>
<accession>Q5DCU0</accession>
<dbReference type="GO" id="GO:0005543">
    <property type="term" value="F:phospholipid binding"/>
    <property type="evidence" value="ECO:0007669"/>
    <property type="project" value="TreeGrafter"/>
</dbReference>
<dbReference type="GO" id="GO:0032588">
    <property type="term" value="C:trans-Golgi network membrane"/>
    <property type="evidence" value="ECO:0007669"/>
    <property type="project" value="TreeGrafter"/>
</dbReference>
<dbReference type="SMART" id="SM01015">
    <property type="entry name" value="Arfaptin"/>
    <property type="match status" value="1"/>
</dbReference>
<dbReference type="EMBL" id="AY814634">
    <property type="protein sequence ID" value="AAW26366.1"/>
    <property type="molecule type" value="mRNA"/>
</dbReference>
<dbReference type="PANTHER" id="PTHR12141:SF5">
    <property type="entry name" value="ARFAPTIN"/>
    <property type="match status" value="1"/>
</dbReference>
<dbReference type="Pfam" id="PF06456">
    <property type="entry name" value="Arfaptin"/>
    <property type="match status" value="1"/>
</dbReference>
<protein>
    <submittedName>
        <fullName evidence="3">SJCHGC02329 protein</fullName>
    </submittedName>
</protein>
<dbReference type="GO" id="GO:0034315">
    <property type="term" value="P:regulation of Arp2/3 complex-mediated actin nucleation"/>
    <property type="evidence" value="ECO:0007669"/>
    <property type="project" value="TreeGrafter"/>
</dbReference>
<dbReference type="AlphaFoldDB" id="Q5DCU0"/>
<feature type="region of interest" description="Disordered" evidence="1">
    <location>
        <begin position="1"/>
        <end position="26"/>
    </location>
</feature>